<dbReference type="EMBL" id="MKIM01000008">
    <property type="protein sequence ID" value="OLP47048.1"/>
    <property type="molecule type" value="Genomic_DNA"/>
</dbReference>
<dbReference type="Pfam" id="PF00106">
    <property type="entry name" value="adh_short"/>
    <property type="match status" value="1"/>
</dbReference>
<dbReference type="PANTHER" id="PTHR43086">
    <property type="entry name" value="VERY-LONG-CHAIN 3-OXOOACYL-COA REDUCTASE"/>
    <property type="match status" value="1"/>
</dbReference>
<gene>
    <name evidence="12" type="ORF">BJF95_02355</name>
</gene>
<comment type="function">
    <text evidence="9">NADP-dependent dehydrogenase with broad substrate specificity acting on 3-hydroxy acids. Catalyzes the NADP-dependent oxidation of L-allo-threonine to L-2-amino-3-keto-butyrate, which is spontaneously decarboxylated into aminoacetone. Also acts on D-threonine, L-serine, D-serine, D-3-hydroxyisobutyrate, L-3-hydroxyisobutyrate, D-glycerate and L-glycerate. Able to catalyze the reduction of the malonic semialdehyde to 3-hydroxypropionic acid. YdfG is apparently supplementing RutE, the presumed malonic semialdehyde reductase involved in pyrimidine degradation since both are able to detoxify malonic semialdehyde.</text>
</comment>
<evidence type="ECO:0000256" key="10">
    <source>
        <dbReference type="ARBA" id="ARBA00047274"/>
    </source>
</evidence>
<dbReference type="GO" id="GO:0035527">
    <property type="term" value="F:3-hydroxypropionate dehydrogenase (NADP+) activity"/>
    <property type="evidence" value="ECO:0007669"/>
    <property type="project" value="UniProtKB-EC"/>
</dbReference>
<evidence type="ECO:0000313" key="13">
    <source>
        <dbReference type="Proteomes" id="UP000186894"/>
    </source>
</evidence>
<dbReference type="SUPFAM" id="SSF51735">
    <property type="entry name" value="NAD(P)-binding Rossmann-fold domains"/>
    <property type="match status" value="1"/>
</dbReference>
<evidence type="ECO:0000256" key="6">
    <source>
        <dbReference type="ARBA" id="ARBA00044065"/>
    </source>
</evidence>
<comment type="catalytic activity">
    <reaction evidence="3">
        <text>L-allo-threonine + NADP(+) = aminoacetone + CO2 + NADPH</text>
        <dbReference type="Rhea" id="RHEA:43524"/>
        <dbReference type="ChEBI" id="CHEBI:16526"/>
        <dbReference type="ChEBI" id="CHEBI:57783"/>
        <dbReference type="ChEBI" id="CHEBI:58320"/>
        <dbReference type="ChEBI" id="CHEBI:58349"/>
        <dbReference type="ChEBI" id="CHEBI:58585"/>
        <dbReference type="EC" id="1.1.1.381"/>
    </reaction>
</comment>
<dbReference type="InterPro" id="IPR020904">
    <property type="entry name" value="Sc_DH/Rdtase_CS"/>
</dbReference>
<dbReference type="PRINTS" id="PR00080">
    <property type="entry name" value="SDRFAMILY"/>
</dbReference>
<dbReference type="AlphaFoldDB" id="A0A1Q8ZYE4"/>
<organism evidence="12 13">
    <name type="scientific">Rhizobium oryziradicis</name>
    <dbReference type="NCBI Taxonomy" id="1867956"/>
    <lineage>
        <taxon>Bacteria</taxon>
        <taxon>Pseudomonadati</taxon>
        <taxon>Pseudomonadota</taxon>
        <taxon>Alphaproteobacteria</taxon>
        <taxon>Hyphomicrobiales</taxon>
        <taxon>Rhizobiaceae</taxon>
        <taxon>Rhizobium/Agrobacterium group</taxon>
        <taxon>Rhizobium</taxon>
    </lineage>
</organism>
<protein>
    <recommendedName>
        <fullName evidence="6">NADP-dependent 3-hydroxy acid dehydrogenase YdfG</fullName>
        <ecNumber evidence="4">1.1.1.298</ecNumber>
        <ecNumber evidence="5">1.1.1.381</ecNumber>
    </recommendedName>
    <alternativeName>
        <fullName evidence="8">L-allo-threonine dehydrogenase</fullName>
    </alternativeName>
    <alternativeName>
        <fullName evidence="7">Malonic semialdehyde reductase</fullName>
    </alternativeName>
</protein>
<dbReference type="PROSITE" id="PS00061">
    <property type="entry name" value="ADH_SHORT"/>
    <property type="match status" value="1"/>
</dbReference>
<keyword evidence="13" id="KW-1185">Reference proteome</keyword>
<comment type="caution">
    <text evidence="12">The sequence shown here is derived from an EMBL/GenBank/DDBJ whole genome shotgun (WGS) entry which is preliminary data.</text>
</comment>
<dbReference type="PRINTS" id="PR00081">
    <property type="entry name" value="GDHRDH"/>
</dbReference>
<reference evidence="12 13" key="1">
    <citation type="submission" date="2016-09" db="EMBL/GenBank/DDBJ databases">
        <title>Rhizobium oryziradicis sp. nov., isolated from the root of rice.</title>
        <authorList>
            <person name="Zhao J."/>
            <person name="Zhang X."/>
        </authorList>
    </citation>
    <scope>NUCLEOTIDE SEQUENCE [LARGE SCALE GENOMIC DNA]</scope>
    <source>
        <strain evidence="12 13">N19</strain>
    </source>
</reference>
<dbReference type="OrthoDB" id="9810734at2"/>
<dbReference type="CDD" id="cd05233">
    <property type="entry name" value="SDR_c"/>
    <property type="match status" value="1"/>
</dbReference>
<sequence length="260" mass="28035">MFSKSKVLITGASTGIGATYAQRFAERGHDLVLVARSVDKLEANAAELRQKTGVSVDILPADLTTEAGLHAVEARLRDDASIGILVNNAGSNVGGTFVTQSIDDLTNLVTLNATSVLRLSHAVAPRFAEKGEGSIINISSALAFAPEWQTSVYTATKSFVLLLSQSLQAELGPKGVYVQAVLPAATRTEIWNFVDEDKRPPLMEVSELVDAALVGFDRREAVTIPHLHDELRWQTLETVRQALLQDTGHTTAASRYLEAK</sequence>
<comment type="similarity">
    <text evidence="1 11">Belongs to the short-chain dehydrogenases/reductases (SDR) family.</text>
</comment>
<dbReference type="InterPro" id="IPR002347">
    <property type="entry name" value="SDR_fam"/>
</dbReference>
<dbReference type="RefSeq" id="WP_075637411.1">
    <property type="nucleotide sequence ID" value="NZ_MKIM01000008.1"/>
</dbReference>
<evidence type="ECO:0000256" key="8">
    <source>
        <dbReference type="ARBA" id="ARBA00044349"/>
    </source>
</evidence>
<dbReference type="InterPro" id="IPR036291">
    <property type="entry name" value="NAD(P)-bd_dom_sf"/>
</dbReference>
<name>A0A1Q8ZYE4_9HYPH</name>
<proteinExistence type="inferred from homology"/>
<evidence type="ECO:0000256" key="9">
    <source>
        <dbReference type="ARBA" id="ARBA00045650"/>
    </source>
</evidence>
<dbReference type="Gene3D" id="3.40.50.720">
    <property type="entry name" value="NAD(P)-binding Rossmann-like Domain"/>
    <property type="match status" value="1"/>
</dbReference>
<keyword evidence="2" id="KW-0560">Oxidoreductase</keyword>
<dbReference type="STRING" id="1867956.BJF95_02355"/>
<comment type="catalytic activity">
    <reaction evidence="10">
        <text>3-hydroxypropanoate + NADP(+) = 3-oxopropanoate + NADPH + H(+)</text>
        <dbReference type="Rhea" id="RHEA:26438"/>
        <dbReference type="ChEBI" id="CHEBI:15378"/>
        <dbReference type="ChEBI" id="CHEBI:16510"/>
        <dbReference type="ChEBI" id="CHEBI:33190"/>
        <dbReference type="ChEBI" id="CHEBI:57783"/>
        <dbReference type="ChEBI" id="CHEBI:58349"/>
        <dbReference type="EC" id="1.1.1.298"/>
    </reaction>
</comment>
<evidence type="ECO:0000256" key="2">
    <source>
        <dbReference type="ARBA" id="ARBA00023002"/>
    </source>
</evidence>
<dbReference type="Proteomes" id="UP000186894">
    <property type="component" value="Unassembled WGS sequence"/>
</dbReference>
<accession>A0A1Q8ZYE4</accession>
<evidence type="ECO:0000313" key="12">
    <source>
        <dbReference type="EMBL" id="OLP47048.1"/>
    </source>
</evidence>
<evidence type="ECO:0000256" key="5">
    <source>
        <dbReference type="ARBA" id="ARBA00044059"/>
    </source>
</evidence>
<evidence type="ECO:0000256" key="7">
    <source>
        <dbReference type="ARBA" id="ARBA00044271"/>
    </source>
</evidence>
<evidence type="ECO:0000256" key="1">
    <source>
        <dbReference type="ARBA" id="ARBA00006484"/>
    </source>
</evidence>
<dbReference type="EC" id="1.1.1.298" evidence="4"/>
<dbReference type="EC" id="1.1.1.381" evidence="5"/>
<dbReference type="PANTHER" id="PTHR43086:SF3">
    <property type="entry name" value="NADP-DEPENDENT 3-HYDROXY ACID DEHYDROGENASE YDFG"/>
    <property type="match status" value="1"/>
</dbReference>
<evidence type="ECO:0000256" key="11">
    <source>
        <dbReference type="RuleBase" id="RU000363"/>
    </source>
</evidence>
<dbReference type="PIRSF" id="PIRSF000126">
    <property type="entry name" value="11-beta-HSD1"/>
    <property type="match status" value="1"/>
</dbReference>
<evidence type="ECO:0000256" key="4">
    <source>
        <dbReference type="ARBA" id="ARBA00044050"/>
    </source>
</evidence>
<evidence type="ECO:0000256" key="3">
    <source>
        <dbReference type="ARBA" id="ARBA00043812"/>
    </source>
</evidence>